<dbReference type="InterPro" id="IPR053162">
    <property type="entry name" value="DnaD"/>
</dbReference>
<evidence type="ECO:0000256" key="1">
    <source>
        <dbReference type="ARBA" id="ARBA00093462"/>
    </source>
</evidence>
<feature type="compositionally biased region" description="Basic and acidic residues" evidence="2">
    <location>
        <begin position="273"/>
        <end position="290"/>
    </location>
</feature>
<dbReference type="InterPro" id="IPR034829">
    <property type="entry name" value="DnaD-like_sf"/>
</dbReference>
<feature type="domain" description="DnaB/C C-terminal" evidence="3">
    <location>
        <begin position="166"/>
        <end position="234"/>
    </location>
</feature>
<feature type="region of interest" description="Disordered" evidence="2">
    <location>
        <begin position="240"/>
        <end position="290"/>
    </location>
</feature>
<sequence>MALKNKRYFWIQLAQDFFKSKEMKLLRKIAGGDTHTIIYLKMMLISLEDGGHIYYDGLADNLAEEIALVIDENVEDIKITLIFLESKGLLTRKNDRDYFLEQVPEMVGSETATARRVRKFRENKQALHCNTDETKCNGDIDKEIDIEIEKDIDKDKNPVELIVEEYQSRIAPLDGTQFEILKEFITLDGMEAKVVLKAIGLAADNGKRNFSYIKAILTNWKKDGILTIAAVDERERQYRESKISNRQGQAKSNVPEWSQPNYVNTTSEEDKEELEKRKQEMLKRLDNGGG</sequence>
<protein>
    <submittedName>
        <fullName evidence="5">DnaD domain protein</fullName>
    </submittedName>
</protein>
<dbReference type="SUPFAM" id="SSF158499">
    <property type="entry name" value="DnaD domain-like"/>
    <property type="match status" value="1"/>
</dbReference>
<evidence type="ECO:0000313" key="6">
    <source>
        <dbReference type="Proteomes" id="UP000193505"/>
    </source>
</evidence>
<evidence type="ECO:0000313" key="5">
    <source>
        <dbReference type="EMBL" id="ORP05347.1"/>
    </source>
</evidence>
<organism evidence="5 6">
    <name type="scientific">Streptococcus mitis</name>
    <dbReference type="NCBI Taxonomy" id="28037"/>
    <lineage>
        <taxon>Bacteria</taxon>
        <taxon>Bacillati</taxon>
        <taxon>Bacillota</taxon>
        <taxon>Bacilli</taxon>
        <taxon>Lactobacillales</taxon>
        <taxon>Streptococcaceae</taxon>
        <taxon>Streptococcus</taxon>
        <taxon>Streptococcus mitis group</taxon>
    </lineage>
</organism>
<dbReference type="PANTHER" id="PTHR37293">
    <property type="entry name" value="PHAGE REPLICATION PROTEIN-RELATED"/>
    <property type="match status" value="1"/>
</dbReference>
<comment type="caution">
    <text evidence="5">The sequence shown here is derived from an EMBL/GenBank/DDBJ whole genome shotgun (WGS) entry which is preliminary data.</text>
</comment>
<dbReference type="NCBIfam" id="TIGR01446">
    <property type="entry name" value="DnaD_dom"/>
    <property type="match status" value="1"/>
</dbReference>
<feature type="compositionally biased region" description="Polar residues" evidence="2">
    <location>
        <begin position="244"/>
        <end position="266"/>
    </location>
</feature>
<reference evidence="5 6" key="1">
    <citation type="journal article" date="2016" name="Eur. J. Clin. Microbiol. Infect. Dis.">
        <title>Whole genome sequencing as a tool for phylogenetic analysis of clinical strains of Mitis group streptococci.</title>
        <authorList>
            <person name="Rasmussen L.H."/>
            <person name="Dargis R."/>
            <person name="Hojholt K."/>
            <person name="Christensen J.J."/>
            <person name="Skovgaard O."/>
            <person name="Justesen U.S."/>
            <person name="Rosenvinge F.S."/>
            <person name="Moser C."/>
            <person name="Lukjancenko O."/>
            <person name="Rasmussen S."/>
            <person name="Nielsen X.C."/>
        </authorList>
    </citation>
    <scope>NUCLEOTIDE SEQUENCE [LARGE SCALE GENOMIC DNA]</scope>
    <source>
        <strain evidence="5 6">OD_310347_11</strain>
    </source>
</reference>
<name>A0A1X1L0W8_STRMT</name>
<evidence type="ECO:0000259" key="3">
    <source>
        <dbReference type="Pfam" id="PF07261"/>
    </source>
</evidence>
<dbReference type="InterPro" id="IPR010056">
    <property type="entry name" value="Phage_rep_org__N"/>
</dbReference>
<feature type="domain" description="Phage replisome organiser N-terminal" evidence="4">
    <location>
        <begin position="10"/>
        <end position="125"/>
    </location>
</feature>
<dbReference type="NCBIfam" id="TIGR01714">
    <property type="entry name" value="phage_rep_org_N"/>
    <property type="match status" value="1"/>
</dbReference>
<dbReference type="Gene3D" id="1.10.10.630">
    <property type="entry name" value="DnaD domain-like"/>
    <property type="match status" value="1"/>
</dbReference>
<accession>A0A1X1L0W8</accession>
<evidence type="ECO:0000259" key="4">
    <source>
        <dbReference type="Pfam" id="PF09681"/>
    </source>
</evidence>
<dbReference type="Pfam" id="PF09681">
    <property type="entry name" value="Phage_rep_org_N"/>
    <property type="match status" value="1"/>
</dbReference>
<dbReference type="PANTHER" id="PTHR37293:SF7">
    <property type="entry name" value="HYPOTHETICAL PHAGE PROTEIN"/>
    <property type="match status" value="1"/>
</dbReference>
<gene>
    <name evidence="5" type="ORF">B7694_05295</name>
</gene>
<dbReference type="AlphaFoldDB" id="A0A1X1L0W8"/>
<evidence type="ECO:0000256" key="2">
    <source>
        <dbReference type="SAM" id="MobiDB-lite"/>
    </source>
</evidence>
<dbReference type="RefSeq" id="WP_084953792.1">
    <property type="nucleotide sequence ID" value="NZ_NCVL01000019.1"/>
</dbReference>
<dbReference type="EMBL" id="NCVL01000019">
    <property type="protein sequence ID" value="ORP05347.1"/>
    <property type="molecule type" value="Genomic_DNA"/>
</dbReference>
<dbReference type="Proteomes" id="UP000193505">
    <property type="component" value="Unassembled WGS sequence"/>
</dbReference>
<dbReference type="InterPro" id="IPR006343">
    <property type="entry name" value="DnaB/C_C"/>
</dbReference>
<comment type="similarity">
    <text evidence="1">Belongs to the DnaB/DnaD family.</text>
</comment>
<proteinExistence type="inferred from homology"/>
<dbReference type="Pfam" id="PF07261">
    <property type="entry name" value="DnaB_2"/>
    <property type="match status" value="1"/>
</dbReference>